<dbReference type="EMBL" id="BMVO01000002">
    <property type="protein sequence ID" value="GHA91854.1"/>
    <property type="molecule type" value="Genomic_DNA"/>
</dbReference>
<dbReference type="PROSITE" id="PS51462">
    <property type="entry name" value="NUDIX"/>
    <property type="match status" value="1"/>
</dbReference>
<dbReference type="PANTHER" id="PTHR43222">
    <property type="entry name" value="NUDIX HYDROLASE 23"/>
    <property type="match status" value="1"/>
</dbReference>
<dbReference type="SUPFAM" id="SSF55811">
    <property type="entry name" value="Nudix"/>
    <property type="match status" value="1"/>
</dbReference>
<dbReference type="InterPro" id="IPR020476">
    <property type="entry name" value="Nudix_hydrolase"/>
</dbReference>
<dbReference type="Proteomes" id="UP000599437">
    <property type="component" value="Unassembled WGS sequence"/>
</dbReference>
<evidence type="ECO:0000256" key="5">
    <source>
        <dbReference type="RuleBase" id="RU003476"/>
    </source>
</evidence>
<organism evidence="7 8">
    <name type="scientific">Streptomyces chryseus</name>
    <dbReference type="NCBI Taxonomy" id="68186"/>
    <lineage>
        <taxon>Bacteria</taxon>
        <taxon>Bacillati</taxon>
        <taxon>Actinomycetota</taxon>
        <taxon>Actinomycetes</taxon>
        <taxon>Kitasatosporales</taxon>
        <taxon>Streptomycetaceae</taxon>
        <taxon>Streptomyces</taxon>
    </lineage>
</organism>
<sequence length="183" mass="19122">MSAPTKKPARDSHCSTCGAPYRPAAHWPRTCPSCGDTAYRNPLPVAVALQPVHNAPGGRDAPGGGLVVITRSIEPQLGGTALPGGFIDQGEDWQDAVVRELHEETGIEAAADDVRLADALSSPAGHLLLFGLLPARAAADLPPSAPTDETTGWHLLRAPADLAFPLHTEAVRRWFAGSYGPSA</sequence>
<proteinExistence type="inferred from homology"/>
<dbReference type="InterPro" id="IPR000086">
    <property type="entry name" value="NUDIX_hydrolase_dom"/>
</dbReference>
<dbReference type="Gene3D" id="3.90.79.10">
    <property type="entry name" value="Nucleoside Triphosphate Pyrophosphohydrolase"/>
    <property type="match status" value="1"/>
</dbReference>
<evidence type="ECO:0000313" key="7">
    <source>
        <dbReference type="EMBL" id="GHA91854.1"/>
    </source>
</evidence>
<feature type="domain" description="Nudix hydrolase" evidence="6">
    <location>
        <begin position="42"/>
        <end position="177"/>
    </location>
</feature>
<evidence type="ECO:0000256" key="1">
    <source>
        <dbReference type="ARBA" id="ARBA00001946"/>
    </source>
</evidence>
<evidence type="ECO:0000313" key="8">
    <source>
        <dbReference type="Proteomes" id="UP000599437"/>
    </source>
</evidence>
<dbReference type="PROSITE" id="PS00893">
    <property type="entry name" value="NUDIX_BOX"/>
    <property type="match status" value="1"/>
</dbReference>
<gene>
    <name evidence="7" type="ORF">GCM10010346_13420</name>
</gene>
<keyword evidence="8" id="KW-1185">Reference proteome</keyword>
<evidence type="ECO:0000256" key="2">
    <source>
        <dbReference type="ARBA" id="ARBA00005582"/>
    </source>
</evidence>
<dbReference type="PRINTS" id="PR00502">
    <property type="entry name" value="NUDIXFAMILY"/>
</dbReference>
<comment type="cofactor">
    <cofactor evidence="1">
        <name>Mg(2+)</name>
        <dbReference type="ChEBI" id="CHEBI:18420"/>
    </cofactor>
</comment>
<reference evidence="8" key="1">
    <citation type="journal article" date="2019" name="Int. J. Syst. Evol. Microbiol.">
        <title>The Global Catalogue of Microorganisms (GCM) 10K type strain sequencing project: providing services to taxonomists for standard genome sequencing and annotation.</title>
        <authorList>
            <consortium name="The Broad Institute Genomics Platform"/>
            <consortium name="The Broad Institute Genome Sequencing Center for Infectious Disease"/>
            <person name="Wu L."/>
            <person name="Ma J."/>
        </authorList>
    </citation>
    <scope>NUCLEOTIDE SEQUENCE [LARGE SCALE GENOMIC DNA]</scope>
    <source>
        <strain evidence="8">JCM 4737</strain>
    </source>
</reference>
<keyword evidence="3 5" id="KW-0378">Hydrolase</keyword>
<evidence type="ECO:0000259" key="6">
    <source>
        <dbReference type="PROSITE" id="PS51462"/>
    </source>
</evidence>
<comment type="similarity">
    <text evidence="2 5">Belongs to the Nudix hydrolase family.</text>
</comment>
<evidence type="ECO:0000256" key="3">
    <source>
        <dbReference type="ARBA" id="ARBA00022801"/>
    </source>
</evidence>
<evidence type="ECO:0000256" key="4">
    <source>
        <dbReference type="ARBA" id="ARBA00022842"/>
    </source>
</evidence>
<dbReference type="PANTHER" id="PTHR43222:SF12">
    <property type="entry name" value="NUDIX HYDROLASE"/>
    <property type="match status" value="1"/>
</dbReference>
<keyword evidence="4" id="KW-0460">Magnesium</keyword>
<dbReference type="InterPro" id="IPR015797">
    <property type="entry name" value="NUDIX_hydrolase-like_dom_sf"/>
</dbReference>
<protein>
    <submittedName>
        <fullName evidence="7">DNA mismatch repair protein MutT</fullName>
    </submittedName>
</protein>
<comment type="caution">
    <text evidence="7">The sequence shown here is derived from an EMBL/GenBank/DDBJ whole genome shotgun (WGS) entry which is preliminary data.</text>
</comment>
<name>A0ABQ3DIH2_9ACTN</name>
<dbReference type="Pfam" id="PF00293">
    <property type="entry name" value="NUDIX"/>
    <property type="match status" value="1"/>
</dbReference>
<accession>A0ABQ3DIH2</accession>
<dbReference type="InterPro" id="IPR020084">
    <property type="entry name" value="NUDIX_hydrolase_CS"/>
</dbReference>